<dbReference type="GO" id="GO:0005524">
    <property type="term" value="F:ATP binding"/>
    <property type="evidence" value="ECO:0007669"/>
    <property type="project" value="InterPro"/>
</dbReference>
<dbReference type="InterPro" id="IPR051650">
    <property type="entry name" value="SL_signaling_regulator"/>
</dbReference>
<dbReference type="InterPro" id="IPR036628">
    <property type="entry name" value="Clp_N_dom_sf"/>
</dbReference>
<dbReference type="PROSITE" id="PS51903">
    <property type="entry name" value="CLP_R"/>
    <property type="match status" value="1"/>
</dbReference>
<keyword evidence="9" id="KW-1185">Reference proteome</keyword>
<dbReference type="PANTHER" id="PTHR43572:SF77">
    <property type="entry name" value="PROTEIN DWARF 53-LIKE-LIKE"/>
    <property type="match status" value="1"/>
</dbReference>
<dbReference type="GO" id="GO:0016887">
    <property type="term" value="F:ATP hydrolysis activity"/>
    <property type="evidence" value="ECO:0007669"/>
    <property type="project" value="InterPro"/>
</dbReference>
<evidence type="ECO:0000256" key="4">
    <source>
        <dbReference type="ARBA" id="ARBA00023163"/>
    </source>
</evidence>
<dbReference type="PANTHER" id="PTHR43572">
    <property type="entry name" value="CHAPERONE PROTEIN CLPD, CHLOROPLASTIC"/>
    <property type="match status" value="1"/>
</dbReference>
<dbReference type="AlphaFoldDB" id="A0A5A7QNR8"/>
<keyword evidence="4" id="KW-0804">Transcription</keyword>
<dbReference type="InterPro" id="IPR003959">
    <property type="entry name" value="ATPase_AAA_core"/>
</dbReference>
<dbReference type="Pfam" id="PF23569">
    <property type="entry name" value="NBD_SMAX1"/>
    <property type="match status" value="1"/>
</dbReference>
<feature type="compositionally biased region" description="Polar residues" evidence="6">
    <location>
        <begin position="516"/>
        <end position="534"/>
    </location>
</feature>
<dbReference type="SUPFAM" id="SSF81923">
    <property type="entry name" value="Double Clp-N motif"/>
    <property type="match status" value="1"/>
</dbReference>
<protein>
    <submittedName>
        <fullName evidence="8">Double Clp-N motif-containing P-loop nucleosidetriphosphate hydrolases superfamily protein</fullName>
    </submittedName>
</protein>
<comment type="caution">
    <text evidence="8">The sequence shown here is derived from an EMBL/GenBank/DDBJ whole genome shotgun (WGS) entry which is preliminary data.</text>
</comment>
<evidence type="ECO:0000256" key="6">
    <source>
        <dbReference type="SAM" id="MobiDB-lite"/>
    </source>
</evidence>
<dbReference type="SUPFAM" id="SSF52540">
    <property type="entry name" value="P-loop containing nucleoside triphosphate hydrolases"/>
    <property type="match status" value="1"/>
</dbReference>
<evidence type="ECO:0000313" key="8">
    <source>
        <dbReference type="EMBL" id="GER46646.1"/>
    </source>
</evidence>
<evidence type="ECO:0000256" key="1">
    <source>
        <dbReference type="ARBA" id="ARBA00008675"/>
    </source>
</evidence>
<keyword evidence="2 5" id="KW-0677">Repeat</keyword>
<feature type="region of interest" description="Disordered" evidence="6">
    <location>
        <begin position="515"/>
        <end position="553"/>
    </location>
</feature>
<evidence type="ECO:0000256" key="3">
    <source>
        <dbReference type="ARBA" id="ARBA00023015"/>
    </source>
</evidence>
<comment type="similarity">
    <text evidence="1">Belongs to the ClpA/ClpB family.</text>
</comment>
<evidence type="ECO:0000256" key="2">
    <source>
        <dbReference type="ARBA" id="ARBA00022737"/>
    </source>
</evidence>
<keyword evidence="8" id="KW-0378">Hydrolase</keyword>
<feature type="domain" description="Clp R" evidence="7">
    <location>
        <begin position="8"/>
        <end position="184"/>
    </location>
</feature>
<accession>A0A5A7QNR8</accession>
<dbReference type="InterPro" id="IPR058680">
    <property type="entry name" value="NBD_SMAX1-like"/>
</dbReference>
<gene>
    <name evidence="8" type="ORF">STAS_23696</name>
</gene>
<dbReference type="EMBL" id="BKCP01007626">
    <property type="protein sequence ID" value="GER46646.1"/>
    <property type="molecule type" value="Genomic_DNA"/>
</dbReference>
<name>A0A5A7QNR8_STRAF</name>
<dbReference type="Pfam" id="PF26587">
    <property type="entry name" value="AAA_lid_SMAX1"/>
    <property type="match status" value="1"/>
</dbReference>
<organism evidence="8 9">
    <name type="scientific">Striga asiatica</name>
    <name type="common">Asiatic witchweed</name>
    <name type="synonym">Buchnera asiatica</name>
    <dbReference type="NCBI Taxonomy" id="4170"/>
    <lineage>
        <taxon>Eukaryota</taxon>
        <taxon>Viridiplantae</taxon>
        <taxon>Streptophyta</taxon>
        <taxon>Embryophyta</taxon>
        <taxon>Tracheophyta</taxon>
        <taxon>Spermatophyta</taxon>
        <taxon>Magnoliopsida</taxon>
        <taxon>eudicotyledons</taxon>
        <taxon>Gunneridae</taxon>
        <taxon>Pentapetalae</taxon>
        <taxon>asterids</taxon>
        <taxon>lamiids</taxon>
        <taxon>Lamiales</taxon>
        <taxon>Orobanchaceae</taxon>
        <taxon>Buchnereae</taxon>
        <taxon>Striga</taxon>
    </lineage>
</organism>
<dbReference type="OrthoDB" id="1723324at2759"/>
<dbReference type="Gene3D" id="3.40.50.300">
    <property type="entry name" value="P-loop containing nucleotide triphosphate hydrolases"/>
    <property type="match status" value="1"/>
</dbReference>
<evidence type="ECO:0000313" key="9">
    <source>
        <dbReference type="Proteomes" id="UP000325081"/>
    </source>
</evidence>
<reference evidence="9" key="1">
    <citation type="journal article" date="2019" name="Curr. Biol.">
        <title>Genome Sequence of Striga asiatica Provides Insight into the Evolution of Plant Parasitism.</title>
        <authorList>
            <person name="Yoshida S."/>
            <person name="Kim S."/>
            <person name="Wafula E.K."/>
            <person name="Tanskanen J."/>
            <person name="Kim Y.M."/>
            <person name="Honaas L."/>
            <person name="Yang Z."/>
            <person name="Spallek T."/>
            <person name="Conn C.E."/>
            <person name="Ichihashi Y."/>
            <person name="Cheong K."/>
            <person name="Cui S."/>
            <person name="Der J.P."/>
            <person name="Gundlach H."/>
            <person name="Jiao Y."/>
            <person name="Hori C."/>
            <person name="Ishida J.K."/>
            <person name="Kasahara H."/>
            <person name="Kiba T."/>
            <person name="Kim M.S."/>
            <person name="Koo N."/>
            <person name="Laohavisit A."/>
            <person name="Lee Y.H."/>
            <person name="Lumba S."/>
            <person name="McCourt P."/>
            <person name="Mortimer J.C."/>
            <person name="Mutuku J.M."/>
            <person name="Nomura T."/>
            <person name="Sasaki-Sekimoto Y."/>
            <person name="Seto Y."/>
            <person name="Wang Y."/>
            <person name="Wakatake T."/>
            <person name="Sakakibara H."/>
            <person name="Demura T."/>
            <person name="Yamaguchi S."/>
            <person name="Yoneyama K."/>
            <person name="Manabe R.I."/>
            <person name="Nelson D.C."/>
            <person name="Schulman A.H."/>
            <person name="Timko M.P."/>
            <person name="dePamphilis C.W."/>
            <person name="Choi D."/>
            <person name="Shirasu K."/>
        </authorList>
    </citation>
    <scope>NUCLEOTIDE SEQUENCE [LARGE SCALE GENOMIC DNA]</scope>
    <source>
        <strain evidence="9">cv. UVA1</strain>
    </source>
</reference>
<proteinExistence type="inferred from homology"/>
<dbReference type="Gene3D" id="1.10.1780.10">
    <property type="entry name" value="Clp, N-terminal domain"/>
    <property type="match status" value="1"/>
</dbReference>
<keyword evidence="3" id="KW-0805">Transcription regulation</keyword>
<dbReference type="InterPro" id="IPR058954">
    <property type="entry name" value="AAA_lid_SMAX1"/>
</dbReference>
<sequence length="1012" mass="111958">MPTPVAAARQCLTPEATAALDEAVAVALRRGHGQTTSLHMISALLSLPGSSLREACARARRGGASACPARVQFKALELSLTVSLDRLPSNSQNRAEGGPPVSNSLMAAIKRSQANQRRQPENYTLYQQQKPACSSSIPVVKVELQNLVISILDDPLVSRVFGEAGFRNFDIKMALLRKGTAAGGGFYPSQVFGCTSRYKRPNPPLFLCNFPFLGCFPGDEENLRRICEVMRTEKNRCPLLVGVSAGDTLKVFLEKISKGLSFLDGFFAGMRVVCVKDEIFRCLNGDFDDGPLRLKLEEVEKMVGDCKVVVNFGDLNELDVGSDCNNNFDGVRLLVERLSKLVKVCGEKLWLTGAAANYEVYYKVLKRFPTIGDDWDLEILPITSFKFDVGGSNPRSSLMESFVPLGGFFSMPSEAKNSSSNTCENLARCHLCNEKYEQEVARLSNEVPRASVAEQYNQPCFGSPSSRGKYDDSLLLNAKITSFGKKWDDICRKHHFSQTFLKGFQIFDSKKENEIKNGSTNSTGSAKDQINKNPSSSSSKKITSFDMYPKPDKSLDILRKSSEVPSEPKRISDSSNAGTNLCLGIISHPPLSYHDSKDPKSIYKMLVDGISQQEDVISAIVKTITGPRKAAGPQNLWIYIRGPDRLGKKKLGVALAEILYGSRECLVYADLSFQKGSTRVETIFHKQLTNKYELKMRGTVIDFLVEKLSRNPSVVFLEYIDEADLVVQNSLLQAVKKGRLTDLRGKEVNISNCIFLGSSSHTAAPNENKSNKYAEEDILNAKGGSIKMMMIGFDLNDDPTNQNSFFSNKRKLPEENVIAGYRERACKASKSSLDLNLPAEGDILSQNSENATAWVEEEFDQTVVFGRVDFDLLAERVCEEINSCLRSAVGLECSVEIENDVMRQILAGGYLYGNERVGVWVQNVVRRAFSEVGEKFGVSARSVIKIVGCEGTACDDELLPNRILVGQLSNDYLRPRDLVGLNLGWACEDEEARPNRREFPAATEVARMPTYF</sequence>
<dbReference type="Proteomes" id="UP000325081">
    <property type="component" value="Unassembled WGS sequence"/>
</dbReference>
<evidence type="ECO:0000259" key="7">
    <source>
        <dbReference type="PROSITE" id="PS51903"/>
    </source>
</evidence>
<dbReference type="InterPro" id="IPR004176">
    <property type="entry name" value="Clp_R_N"/>
</dbReference>
<dbReference type="InterPro" id="IPR027417">
    <property type="entry name" value="P-loop_NTPase"/>
</dbReference>
<evidence type="ECO:0000256" key="5">
    <source>
        <dbReference type="PROSITE-ProRule" id="PRU01251"/>
    </source>
</evidence>
<dbReference type="Pfam" id="PF07724">
    <property type="entry name" value="AAA_2"/>
    <property type="match status" value="1"/>
</dbReference>
<dbReference type="Pfam" id="PF02861">
    <property type="entry name" value="Clp_N"/>
    <property type="match status" value="1"/>
</dbReference>